<dbReference type="Proteomes" id="UP001182042">
    <property type="component" value="Unassembled WGS sequence"/>
</dbReference>
<reference evidence="1" key="1">
    <citation type="submission" date="2019-07" db="EMBL/GenBank/DDBJ databases">
        <title>Phylogenomic Reclassification of ATCC Bacillus Strains and Various Taxa within the Genus Bacillus.</title>
        <authorList>
            <person name="Riojas M.A."/>
            <person name="Frank A.M."/>
            <person name="Fenn S.L."/>
            <person name="King S."/>
            <person name="Brower S."/>
            <person name="Hazbon M.H."/>
        </authorList>
    </citation>
    <scope>NUCLEOTIDE SEQUENCE</scope>
    <source>
        <strain evidence="1">ATCC 27142</strain>
    </source>
</reference>
<comment type="caution">
    <text evidence="1">The sequence shown here is derived from an EMBL/GenBank/DDBJ whole genome shotgun (WGS) entry which is preliminary data.</text>
</comment>
<dbReference type="RefSeq" id="WP_309415880.1">
    <property type="nucleotide sequence ID" value="NZ_CP187658.1"/>
</dbReference>
<proteinExistence type="predicted"/>
<gene>
    <name evidence="1" type="ORF">FO508_10445</name>
</gene>
<evidence type="ECO:0000313" key="2">
    <source>
        <dbReference type="Proteomes" id="UP001182042"/>
    </source>
</evidence>
<dbReference type="AlphaFoldDB" id="A0AAE3WLZ1"/>
<organism evidence="1 2">
    <name type="scientific">Bacillus pumilus</name>
    <name type="common">Bacillus mesentericus</name>
    <dbReference type="NCBI Taxonomy" id="1408"/>
    <lineage>
        <taxon>Bacteria</taxon>
        <taxon>Bacillati</taxon>
        <taxon>Bacillota</taxon>
        <taxon>Bacilli</taxon>
        <taxon>Bacillales</taxon>
        <taxon>Bacillaceae</taxon>
        <taxon>Bacillus</taxon>
    </lineage>
</organism>
<evidence type="ECO:0000313" key="1">
    <source>
        <dbReference type="EMBL" id="MDR4250760.1"/>
    </source>
</evidence>
<accession>A0AAE3WLZ1</accession>
<protein>
    <submittedName>
        <fullName evidence="1">Uncharacterized protein</fullName>
    </submittedName>
</protein>
<sequence>MKPSEITITHHAKQRFKTRFGIDNHYAARNWIAQKMEHAQYLGITVDESGKEARMYASKGVVIHFAVDTNVVITVYKEKDNAGSIAKRLLIDAYNIVQKNANEALSKTETFSEELDEELRWLADELKRTRSKAKRMALQARINAVQMRVDELPTESLEIKRQVTRYARGVAAYV</sequence>
<name>A0AAE3WLZ1_BACPU</name>
<dbReference type="EMBL" id="VKQA01000002">
    <property type="protein sequence ID" value="MDR4250760.1"/>
    <property type="molecule type" value="Genomic_DNA"/>
</dbReference>